<feature type="transmembrane region" description="Helical" evidence="1">
    <location>
        <begin position="58"/>
        <end position="78"/>
    </location>
</feature>
<keyword evidence="1" id="KW-0812">Transmembrane</keyword>
<keyword evidence="3" id="KW-1185">Reference proteome</keyword>
<accession>A0ABN1MRK5</accession>
<comment type="caution">
    <text evidence="2">The sequence shown here is derived from an EMBL/GenBank/DDBJ whole genome shotgun (WGS) entry which is preliminary data.</text>
</comment>
<dbReference type="Proteomes" id="UP001501126">
    <property type="component" value="Unassembled WGS sequence"/>
</dbReference>
<dbReference type="Pfam" id="PF11750">
    <property type="entry name" value="DUF3307"/>
    <property type="match status" value="1"/>
</dbReference>
<dbReference type="EMBL" id="BAAAFH010000011">
    <property type="protein sequence ID" value="GAA0875520.1"/>
    <property type="molecule type" value="Genomic_DNA"/>
</dbReference>
<keyword evidence="1" id="KW-1133">Transmembrane helix</keyword>
<evidence type="ECO:0000256" key="1">
    <source>
        <dbReference type="SAM" id="Phobius"/>
    </source>
</evidence>
<evidence type="ECO:0000313" key="3">
    <source>
        <dbReference type="Proteomes" id="UP001501126"/>
    </source>
</evidence>
<gene>
    <name evidence="2" type="ORF">GCM10009118_19290</name>
</gene>
<feature type="transmembrane region" description="Helical" evidence="1">
    <location>
        <begin position="171"/>
        <end position="191"/>
    </location>
</feature>
<feature type="transmembrane region" description="Helical" evidence="1">
    <location>
        <begin position="85"/>
        <end position="106"/>
    </location>
</feature>
<proteinExistence type="predicted"/>
<dbReference type="InterPro" id="IPR021737">
    <property type="entry name" value="Phage_phiKZ_Orf197"/>
</dbReference>
<protein>
    <submittedName>
        <fullName evidence="2">DUF3307 domain-containing protein</fullName>
    </submittedName>
</protein>
<evidence type="ECO:0000313" key="2">
    <source>
        <dbReference type="EMBL" id="GAA0875520.1"/>
    </source>
</evidence>
<organism evidence="2 3">
    <name type="scientific">Wandonia haliotis</name>
    <dbReference type="NCBI Taxonomy" id="574963"/>
    <lineage>
        <taxon>Bacteria</taxon>
        <taxon>Pseudomonadati</taxon>
        <taxon>Bacteroidota</taxon>
        <taxon>Flavobacteriia</taxon>
        <taxon>Flavobacteriales</taxon>
        <taxon>Crocinitomicaceae</taxon>
        <taxon>Wandonia</taxon>
    </lineage>
</organism>
<keyword evidence="1" id="KW-0472">Membrane</keyword>
<feature type="transmembrane region" description="Helical" evidence="1">
    <location>
        <begin position="211"/>
        <end position="234"/>
    </location>
</feature>
<feature type="transmembrane region" description="Helical" evidence="1">
    <location>
        <begin position="32"/>
        <end position="52"/>
    </location>
</feature>
<feature type="transmembrane region" description="Helical" evidence="1">
    <location>
        <begin position="122"/>
        <end position="140"/>
    </location>
</feature>
<sequence>MILLIKMITAHIIGDFVLQSQKWVEEKKKKKVMAPALYFHVLIHGLLLFVFTFDAANWLLILLIMLTHYGIDLAKLYFQQPRTKTMWFFADQLLHLISLFIIWFFLTNQDITLFDFLDSADFWAYSAGLFFLIFAANILIRELLSYIGSLAETNNQSLPNAGKYIGIIERLLIFMFVVLDFWQAIGFLLAAKSIFRFGDLSEAKNRKLTEYVMIGTLLSFGIAIVCGLIVSYIVR</sequence>
<name>A0ABN1MRK5_9FLAO</name>
<dbReference type="RefSeq" id="WP_343787094.1">
    <property type="nucleotide sequence ID" value="NZ_BAAAFH010000011.1"/>
</dbReference>
<reference evidence="2 3" key="1">
    <citation type="journal article" date="2019" name="Int. J. Syst. Evol. Microbiol.">
        <title>The Global Catalogue of Microorganisms (GCM) 10K type strain sequencing project: providing services to taxonomists for standard genome sequencing and annotation.</title>
        <authorList>
            <consortium name="The Broad Institute Genomics Platform"/>
            <consortium name="The Broad Institute Genome Sequencing Center for Infectious Disease"/>
            <person name="Wu L."/>
            <person name="Ma J."/>
        </authorList>
    </citation>
    <scope>NUCLEOTIDE SEQUENCE [LARGE SCALE GENOMIC DNA]</scope>
    <source>
        <strain evidence="2 3">JCM 16083</strain>
    </source>
</reference>